<sequence length="50" mass="5609">MQGFEPHRLTPRERRIVLTVLALSLIVLAVWIGVLIFMLPDPSHGTFVAP</sequence>
<protein>
    <submittedName>
        <fullName evidence="2">Uncharacterized protein</fullName>
    </submittedName>
</protein>
<reference evidence="2 3" key="2">
    <citation type="journal article" date="2010" name="Stand. Genomic Sci.">
        <title>Complete genome sequence of Desulfohalobium retbaense type strain (HR(100)).</title>
        <authorList>
            <person name="Spring S."/>
            <person name="Nolan M."/>
            <person name="Lapidus A."/>
            <person name="Glavina Del Rio T."/>
            <person name="Copeland A."/>
            <person name="Tice H."/>
            <person name="Cheng J.F."/>
            <person name="Lucas S."/>
            <person name="Land M."/>
            <person name="Chen F."/>
            <person name="Bruce D."/>
            <person name="Goodwin L."/>
            <person name="Pitluck S."/>
            <person name="Ivanova N."/>
            <person name="Mavromatis K."/>
            <person name="Mikhailova N."/>
            <person name="Pati A."/>
            <person name="Chen A."/>
            <person name="Palaniappan K."/>
            <person name="Hauser L."/>
            <person name="Chang Y.J."/>
            <person name="Jeffries C.D."/>
            <person name="Munk C."/>
            <person name="Kiss H."/>
            <person name="Chain P."/>
            <person name="Han C."/>
            <person name="Brettin T."/>
            <person name="Detter J.C."/>
            <person name="Schuler E."/>
            <person name="Goker M."/>
            <person name="Rohde M."/>
            <person name="Bristow J."/>
            <person name="Eisen J.A."/>
            <person name="Markowitz V."/>
            <person name="Hugenholtz P."/>
            <person name="Kyrpides N.C."/>
            <person name="Klenk H.P."/>
        </authorList>
    </citation>
    <scope>NUCLEOTIDE SEQUENCE [LARGE SCALE GENOMIC DNA]</scope>
    <source>
        <strain evidence="3">ATCC 49802 / DSM 20745 / S 6022</strain>
    </source>
</reference>
<evidence type="ECO:0000256" key="1">
    <source>
        <dbReference type="SAM" id="Phobius"/>
    </source>
</evidence>
<gene>
    <name evidence="2" type="ordered locus">Sthe_0030</name>
</gene>
<evidence type="ECO:0000313" key="3">
    <source>
        <dbReference type="Proteomes" id="UP000002027"/>
    </source>
</evidence>
<dbReference type="HOGENOM" id="CLU_3122816_0_0_0"/>
<organism evidence="2 3">
    <name type="scientific">Sphaerobacter thermophilus (strain ATCC 49802 / DSM 20745 / KCCM 41009 / NCIMB 13125 / S 6022)</name>
    <dbReference type="NCBI Taxonomy" id="479434"/>
    <lineage>
        <taxon>Bacteria</taxon>
        <taxon>Pseudomonadati</taxon>
        <taxon>Thermomicrobiota</taxon>
        <taxon>Thermomicrobia</taxon>
        <taxon>Sphaerobacterales</taxon>
        <taxon>Sphaerobacterineae</taxon>
        <taxon>Sphaerobacteraceae</taxon>
        <taxon>Sphaerobacter</taxon>
    </lineage>
</organism>
<keyword evidence="1" id="KW-0812">Transmembrane</keyword>
<reference evidence="3" key="1">
    <citation type="submission" date="2009-11" db="EMBL/GenBank/DDBJ databases">
        <title>The complete chromosome 1 of Sphaerobacter thermophilus DSM 20745.</title>
        <authorList>
            <person name="Lucas S."/>
            <person name="Copeland A."/>
            <person name="Lapidus A."/>
            <person name="Glavina del Rio T."/>
            <person name="Dalin E."/>
            <person name="Tice H."/>
            <person name="Bruce D."/>
            <person name="Goodwin L."/>
            <person name="Pitluck S."/>
            <person name="Kyrpides N."/>
            <person name="Mavromatis K."/>
            <person name="Ivanova N."/>
            <person name="Mikhailova N."/>
            <person name="LaButti K.M."/>
            <person name="Clum A."/>
            <person name="Sun H.I."/>
            <person name="Brettin T."/>
            <person name="Detter J.C."/>
            <person name="Han C."/>
            <person name="Larimer F."/>
            <person name="Land M."/>
            <person name="Hauser L."/>
            <person name="Markowitz V."/>
            <person name="Cheng J.F."/>
            <person name="Hugenholtz P."/>
            <person name="Woyke T."/>
            <person name="Wu D."/>
            <person name="Steenblock K."/>
            <person name="Schneider S."/>
            <person name="Pukall R."/>
            <person name="Goeker M."/>
            <person name="Klenk H.P."/>
            <person name="Eisen J.A."/>
        </authorList>
    </citation>
    <scope>NUCLEOTIDE SEQUENCE [LARGE SCALE GENOMIC DNA]</scope>
    <source>
        <strain evidence="3">ATCC 49802 / DSM 20745 / S 6022</strain>
    </source>
</reference>
<dbReference type="Proteomes" id="UP000002027">
    <property type="component" value="Chromosome 1"/>
</dbReference>
<name>D1C5F3_SPHTD</name>
<keyword evidence="3" id="KW-1185">Reference proteome</keyword>
<accession>D1C5F3</accession>
<dbReference type="AlphaFoldDB" id="D1C5F3"/>
<keyword evidence="1" id="KW-0472">Membrane</keyword>
<dbReference type="KEGG" id="sti:Sthe_0030"/>
<feature type="transmembrane region" description="Helical" evidence="1">
    <location>
        <begin position="16"/>
        <end position="39"/>
    </location>
</feature>
<dbReference type="InParanoid" id="D1C5F3"/>
<proteinExistence type="predicted"/>
<dbReference type="RefSeq" id="WP_012870518.1">
    <property type="nucleotide sequence ID" value="NC_013523.1"/>
</dbReference>
<keyword evidence="1" id="KW-1133">Transmembrane helix</keyword>
<dbReference type="EMBL" id="CP001823">
    <property type="protein sequence ID" value="ACZ37469.1"/>
    <property type="molecule type" value="Genomic_DNA"/>
</dbReference>
<evidence type="ECO:0000313" key="2">
    <source>
        <dbReference type="EMBL" id="ACZ37469.1"/>
    </source>
</evidence>